<evidence type="ECO:0000256" key="4">
    <source>
        <dbReference type="ARBA" id="ARBA00023242"/>
    </source>
</evidence>
<dbReference type="GO" id="GO:0031011">
    <property type="term" value="C:Ino80 complex"/>
    <property type="evidence" value="ECO:0007669"/>
    <property type="project" value="InterPro"/>
</dbReference>
<dbReference type="STRING" id="133381.A0A2T9ZJA6"/>
<name>A0A2T9ZJA6_9FUNG</name>
<keyword evidence="4" id="KW-0539">Nucleus</keyword>
<evidence type="ECO:0000256" key="3">
    <source>
        <dbReference type="ARBA" id="ARBA00023163"/>
    </source>
</evidence>
<dbReference type="PANTHER" id="PTHR31200:SF1">
    <property type="entry name" value="INO80 COMPLEX SUBUNIT C"/>
    <property type="match status" value="1"/>
</dbReference>
<dbReference type="SMART" id="SM00993">
    <property type="entry name" value="YL1_C"/>
    <property type="match status" value="1"/>
</dbReference>
<evidence type="ECO:0000259" key="6">
    <source>
        <dbReference type="SMART" id="SM00993"/>
    </source>
</evidence>
<proteinExistence type="predicted"/>
<dbReference type="AlphaFoldDB" id="A0A2T9ZJA6"/>
<dbReference type="Proteomes" id="UP000245609">
    <property type="component" value="Unassembled WGS sequence"/>
</dbReference>
<dbReference type="GO" id="GO:0006338">
    <property type="term" value="P:chromatin remodeling"/>
    <property type="evidence" value="ECO:0007669"/>
    <property type="project" value="InterPro"/>
</dbReference>
<evidence type="ECO:0000313" key="8">
    <source>
        <dbReference type="Proteomes" id="UP000245609"/>
    </source>
</evidence>
<evidence type="ECO:0000256" key="1">
    <source>
        <dbReference type="ARBA" id="ARBA00004123"/>
    </source>
</evidence>
<comment type="caution">
    <text evidence="7">The sequence shown here is derived from an EMBL/GenBank/DDBJ whole genome shotgun (WGS) entry which is preliminary data.</text>
</comment>
<dbReference type="Pfam" id="PF08265">
    <property type="entry name" value="YL1_C"/>
    <property type="match status" value="1"/>
</dbReference>
<dbReference type="InterPro" id="IPR029525">
    <property type="entry name" value="INO80C/Ies6"/>
</dbReference>
<feature type="compositionally biased region" description="Low complexity" evidence="5">
    <location>
        <begin position="1"/>
        <end position="15"/>
    </location>
</feature>
<feature type="domain" description="Vps72/YL1 C-terminal" evidence="6">
    <location>
        <begin position="92"/>
        <end position="121"/>
    </location>
</feature>
<evidence type="ECO:0000256" key="2">
    <source>
        <dbReference type="ARBA" id="ARBA00023015"/>
    </source>
</evidence>
<dbReference type="InterPro" id="IPR013272">
    <property type="entry name" value="Vps72/YL1_C"/>
</dbReference>
<protein>
    <recommendedName>
        <fullName evidence="6">Vps72/YL1 C-terminal domain-containing protein</fullName>
    </recommendedName>
</protein>
<keyword evidence="2" id="KW-0805">Transcription regulation</keyword>
<keyword evidence="8" id="KW-1185">Reference proteome</keyword>
<organism evidence="7 8">
    <name type="scientific">Smittium megazygosporum</name>
    <dbReference type="NCBI Taxonomy" id="133381"/>
    <lineage>
        <taxon>Eukaryota</taxon>
        <taxon>Fungi</taxon>
        <taxon>Fungi incertae sedis</taxon>
        <taxon>Zoopagomycota</taxon>
        <taxon>Kickxellomycotina</taxon>
        <taxon>Harpellomycetes</taxon>
        <taxon>Harpellales</taxon>
        <taxon>Legeriomycetaceae</taxon>
        <taxon>Smittium</taxon>
    </lineage>
</organism>
<evidence type="ECO:0000256" key="5">
    <source>
        <dbReference type="SAM" id="MobiDB-lite"/>
    </source>
</evidence>
<gene>
    <name evidence="7" type="ORF">BB560_000824</name>
</gene>
<keyword evidence="3" id="KW-0804">Transcription</keyword>
<evidence type="ECO:0000313" key="7">
    <source>
        <dbReference type="EMBL" id="PVV04668.1"/>
    </source>
</evidence>
<dbReference type="OrthoDB" id="49520at2759"/>
<dbReference type="EMBL" id="MBFS01000095">
    <property type="protein sequence ID" value="PVV04668.1"/>
    <property type="molecule type" value="Genomic_DNA"/>
</dbReference>
<sequence>MSFNSKNRNSSQKSSLIPKIEEDGDISSQTEGPLAINVLELPKPFKNPSYSNSKRIKSAKQLISAEKTRDWPSNFPTMWSIAQPPSLKPAHKYCDVTGLEAAYKDPKTNLRYHSAEIYKAIKILPPGSEQAYLSIRNANVILR</sequence>
<accession>A0A2T9ZJA6</accession>
<reference evidence="7 8" key="1">
    <citation type="journal article" date="2018" name="MBio">
        <title>Comparative Genomics Reveals the Core Gene Toolbox for the Fungus-Insect Symbiosis.</title>
        <authorList>
            <person name="Wang Y."/>
            <person name="Stata M."/>
            <person name="Wang W."/>
            <person name="Stajich J.E."/>
            <person name="White M.M."/>
            <person name="Moncalvo J.M."/>
        </authorList>
    </citation>
    <scope>NUCLEOTIDE SEQUENCE [LARGE SCALE GENOMIC DNA]</scope>
    <source>
        <strain evidence="7 8">SC-DP-2</strain>
    </source>
</reference>
<comment type="subcellular location">
    <subcellularLocation>
        <location evidence="1">Nucleus</location>
    </subcellularLocation>
</comment>
<feature type="region of interest" description="Disordered" evidence="5">
    <location>
        <begin position="1"/>
        <end position="31"/>
    </location>
</feature>
<dbReference type="PANTHER" id="PTHR31200">
    <property type="entry name" value="INO80 COMPLEX SUBUNIT C"/>
    <property type="match status" value="1"/>
</dbReference>